<dbReference type="RefSeq" id="WP_168451144.1">
    <property type="nucleotide sequence ID" value="NZ_JAAWWK010000005.1"/>
</dbReference>
<sequence>MTICIDDSILDITNSGPVLRASRCRACGHDSFPVSERCQRCMAEEIEPLAIVGRAQLWTWTSQDFCPKSPYLECDKKPFESYYVGYLNPLNTSVLIESRLLQPGQPVIGDLYELTTLNLLPENGAVVTTFAYRSIAI</sequence>
<dbReference type="InterPro" id="IPR012340">
    <property type="entry name" value="NA-bd_OB-fold"/>
</dbReference>
<accession>A0ABX1GHH6</accession>
<evidence type="ECO:0000313" key="1">
    <source>
        <dbReference type="EMBL" id="NKI18628.1"/>
    </source>
</evidence>
<proteinExistence type="predicted"/>
<protein>
    <recommendedName>
        <fullName evidence="3">DUF35 domain-containing protein</fullName>
    </recommendedName>
</protein>
<evidence type="ECO:0000313" key="2">
    <source>
        <dbReference type="Proteomes" id="UP000765845"/>
    </source>
</evidence>
<dbReference type="EMBL" id="JAAWWK010000005">
    <property type="protein sequence ID" value="NKI18628.1"/>
    <property type="molecule type" value="Genomic_DNA"/>
</dbReference>
<keyword evidence="2" id="KW-1185">Reference proteome</keyword>
<dbReference type="Proteomes" id="UP000765845">
    <property type="component" value="Unassembled WGS sequence"/>
</dbReference>
<name>A0ABX1GHH6_9GAMM</name>
<gene>
    <name evidence="1" type="ORF">HCU74_14525</name>
</gene>
<dbReference type="SUPFAM" id="SSF50249">
    <property type="entry name" value="Nucleic acid-binding proteins"/>
    <property type="match status" value="1"/>
</dbReference>
<reference evidence="1 2" key="1">
    <citation type="submission" date="2020-04" db="EMBL/GenBank/DDBJ databases">
        <authorList>
            <person name="Yoon J."/>
        </authorList>
    </citation>
    <scope>NUCLEOTIDE SEQUENCE [LARGE SCALE GENOMIC DNA]</scope>
    <source>
        <strain evidence="1 2">KMU-166</strain>
    </source>
</reference>
<evidence type="ECO:0008006" key="3">
    <source>
        <dbReference type="Google" id="ProtNLM"/>
    </source>
</evidence>
<organism evidence="1 2">
    <name type="scientific">Spongiibacter thalassae</name>
    <dbReference type="NCBI Taxonomy" id="2721624"/>
    <lineage>
        <taxon>Bacteria</taxon>
        <taxon>Pseudomonadati</taxon>
        <taxon>Pseudomonadota</taxon>
        <taxon>Gammaproteobacteria</taxon>
        <taxon>Cellvibrionales</taxon>
        <taxon>Spongiibacteraceae</taxon>
        <taxon>Spongiibacter</taxon>
    </lineage>
</organism>
<comment type="caution">
    <text evidence="1">The sequence shown here is derived from an EMBL/GenBank/DDBJ whole genome shotgun (WGS) entry which is preliminary data.</text>
</comment>